<dbReference type="Gene3D" id="1.10.10.10">
    <property type="entry name" value="Winged helix-like DNA-binding domain superfamily/Winged helix DNA-binding domain"/>
    <property type="match status" value="1"/>
</dbReference>
<dbReference type="AlphaFoldDB" id="A0A516G6X4"/>
<dbReference type="InterPro" id="IPR036388">
    <property type="entry name" value="WH-like_DNA-bd_sf"/>
</dbReference>
<proteinExistence type="inferred from homology"/>
<evidence type="ECO:0000256" key="3">
    <source>
        <dbReference type="ARBA" id="ARBA00023125"/>
    </source>
</evidence>
<dbReference type="InterPro" id="IPR005650">
    <property type="entry name" value="BlaI_family"/>
</dbReference>
<dbReference type="RefSeq" id="WP_143781944.1">
    <property type="nucleotide sequence ID" value="NZ_CP041616.1"/>
</dbReference>
<dbReference type="PIRSF" id="PIRSF019455">
    <property type="entry name" value="CopR_AtkY"/>
    <property type="match status" value="1"/>
</dbReference>
<evidence type="ECO:0000256" key="2">
    <source>
        <dbReference type="ARBA" id="ARBA00023015"/>
    </source>
</evidence>
<organism evidence="5 6">
    <name type="scientific">Ornithinimicrobium ciconiae</name>
    <dbReference type="NCBI Taxonomy" id="2594265"/>
    <lineage>
        <taxon>Bacteria</taxon>
        <taxon>Bacillati</taxon>
        <taxon>Actinomycetota</taxon>
        <taxon>Actinomycetes</taxon>
        <taxon>Micrococcales</taxon>
        <taxon>Ornithinimicrobiaceae</taxon>
        <taxon>Ornithinimicrobium</taxon>
    </lineage>
</organism>
<dbReference type="EMBL" id="CP041616">
    <property type="protein sequence ID" value="QDO87286.1"/>
    <property type="molecule type" value="Genomic_DNA"/>
</dbReference>
<dbReference type="GO" id="GO:0003677">
    <property type="term" value="F:DNA binding"/>
    <property type="evidence" value="ECO:0007669"/>
    <property type="project" value="UniProtKB-KW"/>
</dbReference>
<evidence type="ECO:0000313" key="6">
    <source>
        <dbReference type="Proteomes" id="UP000315395"/>
    </source>
</evidence>
<keyword evidence="3" id="KW-0238">DNA-binding</keyword>
<dbReference type="InterPro" id="IPR036390">
    <property type="entry name" value="WH_DNA-bd_sf"/>
</dbReference>
<evidence type="ECO:0000313" key="5">
    <source>
        <dbReference type="EMBL" id="QDO87286.1"/>
    </source>
</evidence>
<dbReference type="GO" id="GO:0045892">
    <property type="term" value="P:negative regulation of DNA-templated transcription"/>
    <property type="evidence" value="ECO:0007669"/>
    <property type="project" value="InterPro"/>
</dbReference>
<accession>A0A516G6X4</accession>
<evidence type="ECO:0000256" key="4">
    <source>
        <dbReference type="ARBA" id="ARBA00023163"/>
    </source>
</evidence>
<keyword evidence="2" id="KW-0805">Transcription regulation</keyword>
<sequence>MWPFGASLGDLERAVMDVLWDSDGDMSVREVHERLALNRDLAYTTVMTVLDRLAKKKVVTRVRDGRAWQYSPTASREEMTAATMRNTLESLDTSDRKAAMLHFIGGASEQEISDLQALLGAAPPTSNG</sequence>
<comment type="similarity">
    <text evidence="1">Belongs to the BlaI transcriptional regulatory family.</text>
</comment>
<dbReference type="SUPFAM" id="SSF46785">
    <property type="entry name" value="Winged helix' DNA-binding domain"/>
    <property type="match status" value="1"/>
</dbReference>
<keyword evidence="4" id="KW-0804">Transcription</keyword>
<protein>
    <submittedName>
        <fullName evidence="5">BlaI/MecI/CopY family transcriptional regulator</fullName>
    </submittedName>
</protein>
<name>A0A516G6X4_9MICO</name>
<gene>
    <name evidence="5" type="ORF">FNH13_02180</name>
</gene>
<dbReference type="Gene3D" id="6.10.140.850">
    <property type="match status" value="1"/>
</dbReference>
<dbReference type="Proteomes" id="UP000315395">
    <property type="component" value="Chromosome"/>
</dbReference>
<reference evidence="5 6" key="1">
    <citation type="submission" date="2019-07" db="EMBL/GenBank/DDBJ databases">
        <title>complete genome sequencing of Ornithinimicrobium sp. H23M54.</title>
        <authorList>
            <person name="Bae J.-W."/>
            <person name="Lee S.-Y."/>
        </authorList>
    </citation>
    <scope>NUCLEOTIDE SEQUENCE [LARGE SCALE GENOMIC DNA]</scope>
    <source>
        <strain evidence="5 6">H23M54</strain>
    </source>
</reference>
<dbReference type="Pfam" id="PF03965">
    <property type="entry name" value="Penicillinase_R"/>
    <property type="match status" value="1"/>
</dbReference>
<dbReference type="OrthoDB" id="9813987at2"/>
<evidence type="ECO:0000256" key="1">
    <source>
        <dbReference type="ARBA" id="ARBA00011046"/>
    </source>
</evidence>
<dbReference type="KEGG" id="orz:FNH13_02180"/>
<keyword evidence="6" id="KW-1185">Reference proteome</keyword>